<sequence length="239" mass="26920">MLRQFINGFDSAILTFLTHGAMHSATYGHAVSHVADFYLFKGVLPLAMLCAVWFDTSERRQWQREMVIATVLSGVLALFIGRVLAHYLPFRQRPLYDSSLLLTFPIAATPEAVLRTWSSFPSDHAMLWSAVAIGIFLVSRWMGVLALLQCVFLICLPRVYLGLHYPSDVLAGILLGVSVTCVVTRKPIMERFAPAIVRLIDRYPNFSYAGLFVILFELATTFDEPRELAQSIFRHVLHG</sequence>
<dbReference type="SUPFAM" id="SSF48317">
    <property type="entry name" value="Acid phosphatase/Vanadium-dependent haloperoxidase"/>
    <property type="match status" value="1"/>
</dbReference>
<dbReference type="PANTHER" id="PTHR14969:SF13">
    <property type="entry name" value="AT30094P"/>
    <property type="match status" value="1"/>
</dbReference>
<feature type="transmembrane region" description="Helical" evidence="1">
    <location>
        <begin position="126"/>
        <end position="159"/>
    </location>
</feature>
<feature type="transmembrane region" description="Helical" evidence="1">
    <location>
        <begin position="66"/>
        <end position="88"/>
    </location>
</feature>
<name>A0A1N6FTM8_9BURK</name>
<evidence type="ECO:0000259" key="2">
    <source>
        <dbReference type="SMART" id="SM00014"/>
    </source>
</evidence>
<dbReference type="SMART" id="SM00014">
    <property type="entry name" value="acidPPc"/>
    <property type="match status" value="1"/>
</dbReference>
<protein>
    <submittedName>
        <fullName evidence="3">Undecaprenyl-diphosphatase</fullName>
    </submittedName>
</protein>
<dbReference type="PANTHER" id="PTHR14969">
    <property type="entry name" value="SPHINGOSINE-1-PHOSPHATE PHOSPHOHYDROLASE"/>
    <property type="match status" value="1"/>
</dbReference>
<dbReference type="RefSeq" id="WP_367946952.1">
    <property type="nucleotide sequence ID" value="NZ_FSRM01000001.1"/>
</dbReference>
<organism evidence="3 4">
    <name type="scientific">Paraburkholderia phenazinium</name>
    <dbReference type="NCBI Taxonomy" id="60549"/>
    <lineage>
        <taxon>Bacteria</taxon>
        <taxon>Pseudomonadati</taxon>
        <taxon>Pseudomonadota</taxon>
        <taxon>Betaproteobacteria</taxon>
        <taxon>Burkholderiales</taxon>
        <taxon>Burkholderiaceae</taxon>
        <taxon>Paraburkholderia</taxon>
    </lineage>
</organism>
<feature type="transmembrane region" description="Helical" evidence="1">
    <location>
        <begin position="37"/>
        <end position="54"/>
    </location>
</feature>
<dbReference type="Pfam" id="PF01569">
    <property type="entry name" value="PAP2"/>
    <property type="match status" value="1"/>
</dbReference>
<dbReference type="InterPro" id="IPR000326">
    <property type="entry name" value="PAP2/HPO"/>
</dbReference>
<proteinExistence type="predicted"/>
<accession>A0A1N6FTM8</accession>
<dbReference type="EMBL" id="FSRM01000001">
    <property type="protein sequence ID" value="SIN98614.1"/>
    <property type="molecule type" value="Genomic_DNA"/>
</dbReference>
<dbReference type="AlphaFoldDB" id="A0A1N6FTM8"/>
<gene>
    <name evidence="3" type="ORF">SAMN05444168_1856</name>
</gene>
<feature type="transmembrane region" description="Helical" evidence="1">
    <location>
        <begin position="12"/>
        <end position="31"/>
    </location>
</feature>
<dbReference type="Proteomes" id="UP000184693">
    <property type="component" value="Unassembled WGS sequence"/>
</dbReference>
<evidence type="ECO:0000313" key="3">
    <source>
        <dbReference type="EMBL" id="SIN98614.1"/>
    </source>
</evidence>
<dbReference type="Gene3D" id="1.20.144.10">
    <property type="entry name" value="Phosphatidic acid phosphatase type 2/haloperoxidase"/>
    <property type="match status" value="1"/>
</dbReference>
<dbReference type="InterPro" id="IPR036938">
    <property type="entry name" value="PAP2/HPO_sf"/>
</dbReference>
<keyword evidence="1" id="KW-0472">Membrane</keyword>
<keyword evidence="1" id="KW-0812">Transmembrane</keyword>
<keyword evidence="1" id="KW-1133">Transmembrane helix</keyword>
<evidence type="ECO:0000256" key="1">
    <source>
        <dbReference type="SAM" id="Phobius"/>
    </source>
</evidence>
<evidence type="ECO:0000313" key="4">
    <source>
        <dbReference type="Proteomes" id="UP000184693"/>
    </source>
</evidence>
<feature type="transmembrane region" description="Helical" evidence="1">
    <location>
        <begin position="165"/>
        <end position="184"/>
    </location>
</feature>
<reference evidence="3 4" key="1">
    <citation type="submission" date="2016-11" db="EMBL/GenBank/DDBJ databases">
        <authorList>
            <person name="Jaros S."/>
            <person name="Januszkiewicz K."/>
            <person name="Wedrychowicz H."/>
        </authorList>
    </citation>
    <scope>NUCLEOTIDE SEQUENCE [LARGE SCALE GENOMIC DNA]</scope>
    <source>
        <strain evidence="3 4">GAS86</strain>
    </source>
</reference>
<feature type="domain" description="Phosphatidic acid phosphatase type 2/haloperoxidase" evidence="2">
    <location>
        <begin position="66"/>
        <end position="184"/>
    </location>
</feature>